<reference evidence="1 2" key="1">
    <citation type="submission" date="2021-06" db="EMBL/GenBank/DDBJ databases">
        <authorList>
            <person name="Palmer J.M."/>
        </authorList>
    </citation>
    <scope>NUCLEOTIDE SEQUENCE [LARGE SCALE GENOMIC DNA]</scope>
    <source>
        <strain evidence="1 2">GA_2019</strain>
        <tissue evidence="1">Muscle</tissue>
    </source>
</reference>
<proteinExistence type="predicted"/>
<sequence length="100" mass="10991">MSGLIFMPKDQLKKHLLRKTLTCSALIFPTVHGIEMHSVGQQSKSVLWKQPNAETRGGYNIVADTASLLIHGALRSIEIEKILAREGEKASILADAILIK</sequence>
<dbReference type="Proteomes" id="UP001476798">
    <property type="component" value="Unassembled WGS sequence"/>
</dbReference>
<gene>
    <name evidence="1" type="ORF">GOODEAATRI_005429</name>
</gene>
<dbReference type="EMBL" id="JAHRIO010000247">
    <property type="protein sequence ID" value="MEQ2157784.1"/>
    <property type="molecule type" value="Genomic_DNA"/>
</dbReference>
<evidence type="ECO:0000313" key="1">
    <source>
        <dbReference type="EMBL" id="MEQ2157784.1"/>
    </source>
</evidence>
<protein>
    <submittedName>
        <fullName evidence="1">Uncharacterized protein</fullName>
    </submittedName>
</protein>
<organism evidence="1 2">
    <name type="scientific">Goodea atripinnis</name>
    <dbReference type="NCBI Taxonomy" id="208336"/>
    <lineage>
        <taxon>Eukaryota</taxon>
        <taxon>Metazoa</taxon>
        <taxon>Chordata</taxon>
        <taxon>Craniata</taxon>
        <taxon>Vertebrata</taxon>
        <taxon>Euteleostomi</taxon>
        <taxon>Actinopterygii</taxon>
        <taxon>Neopterygii</taxon>
        <taxon>Teleostei</taxon>
        <taxon>Neoteleostei</taxon>
        <taxon>Acanthomorphata</taxon>
        <taxon>Ovalentaria</taxon>
        <taxon>Atherinomorphae</taxon>
        <taxon>Cyprinodontiformes</taxon>
        <taxon>Goodeidae</taxon>
        <taxon>Goodea</taxon>
    </lineage>
</organism>
<evidence type="ECO:0000313" key="2">
    <source>
        <dbReference type="Proteomes" id="UP001476798"/>
    </source>
</evidence>
<keyword evidence="2" id="KW-1185">Reference proteome</keyword>
<comment type="caution">
    <text evidence="1">The sequence shown here is derived from an EMBL/GenBank/DDBJ whole genome shotgun (WGS) entry which is preliminary data.</text>
</comment>
<accession>A0ABV0MGC4</accession>
<name>A0ABV0MGC4_9TELE</name>